<proteinExistence type="predicted"/>
<reference evidence="1" key="1">
    <citation type="journal article" date="2015" name="Nature">
        <title>Complex archaea that bridge the gap between prokaryotes and eukaryotes.</title>
        <authorList>
            <person name="Spang A."/>
            <person name="Saw J.H."/>
            <person name="Jorgensen S.L."/>
            <person name="Zaremba-Niedzwiedzka K."/>
            <person name="Martijn J."/>
            <person name="Lind A.E."/>
            <person name="van Eijk R."/>
            <person name="Schleper C."/>
            <person name="Guy L."/>
            <person name="Ettema T.J."/>
        </authorList>
    </citation>
    <scope>NUCLEOTIDE SEQUENCE</scope>
</reference>
<accession>A0A0F9AAR6</accession>
<gene>
    <name evidence="1" type="ORF">LCGC14_2935210</name>
</gene>
<feature type="non-terminal residue" evidence="1">
    <location>
        <position position="358"/>
    </location>
</feature>
<name>A0A0F9AAR6_9ZZZZ</name>
<sequence length="358" mass="41564">MAESKDKVVRDYVVEQFQRYENYHKDRFDKAEAIYDRWIGKPPVRKYSWQNAVRVPMTFESEQTITPRLFVALFPNDAPLDIQVEGNAPKEEGIRIKHLIQHYFRVSQVHSAFHFALRQATLFGTGYTESGSWFVKRGWIINELGERVYTILESRPNCKPVNFFEMYPHPAKVSVDDGLPIIRRRFCDGEYLKTLGENPHFDFDKLDEALKSESPVSVPTMLVGADGKALNLKDKRYEILEYWGPYDQQVAKDGKTITQKSVPHWIILINRSVVVRMIPNPYNHQIPPYVRLKLYEDARQSWFGVGTGEIGYPTQERLDKIVNQRLDNVDLVISKQGAYNGNDPLINVKKLQENMPGR</sequence>
<dbReference type="EMBL" id="LAZR01058705">
    <property type="protein sequence ID" value="KKK69321.1"/>
    <property type="molecule type" value="Genomic_DNA"/>
</dbReference>
<protein>
    <submittedName>
        <fullName evidence="1">Uncharacterized protein</fullName>
    </submittedName>
</protein>
<comment type="caution">
    <text evidence="1">The sequence shown here is derived from an EMBL/GenBank/DDBJ whole genome shotgun (WGS) entry which is preliminary data.</text>
</comment>
<dbReference type="AlphaFoldDB" id="A0A0F9AAR6"/>
<evidence type="ECO:0000313" key="1">
    <source>
        <dbReference type="EMBL" id="KKK69321.1"/>
    </source>
</evidence>
<organism evidence="1">
    <name type="scientific">marine sediment metagenome</name>
    <dbReference type="NCBI Taxonomy" id="412755"/>
    <lineage>
        <taxon>unclassified sequences</taxon>
        <taxon>metagenomes</taxon>
        <taxon>ecological metagenomes</taxon>
    </lineage>
</organism>